<sequence length="114" mass="12191">MSNDTTFSASGAYDLAQAEPFKAGVIQWVRKPGEGGRDDLGCGFWTVGPADAPGPVEVVIHADETVHILEGRVRIEVADGPTHELTAGDVASFNAGTRTVWNIIEPTVEFFVYS</sequence>
<dbReference type="InterPro" id="IPR014710">
    <property type="entry name" value="RmlC-like_jellyroll"/>
</dbReference>
<dbReference type="EMBL" id="BAABCN010000012">
    <property type="protein sequence ID" value="GAA3889351.1"/>
    <property type="molecule type" value="Genomic_DNA"/>
</dbReference>
<evidence type="ECO:0000313" key="2">
    <source>
        <dbReference type="EMBL" id="GAA3889351.1"/>
    </source>
</evidence>
<evidence type="ECO:0000259" key="1">
    <source>
        <dbReference type="Pfam" id="PF05899"/>
    </source>
</evidence>
<gene>
    <name evidence="2" type="ORF">GCM10022381_34080</name>
</gene>
<dbReference type="SUPFAM" id="SSF51182">
    <property type="entry name" value="RmlC-like cupins"/>
    <property type="match status" value="1"/>
</dbReference>
<accession>A0ABP7KZ48</accession>
<dbReference type="InterPro" id="IPR008579">
    <property type="entry name" value="UGlyAH_Cupin_dom"/>
</dbReference>
<dbReference type="RefSeq" id="WP_345068880.1">
    <property type="nucleotide sequence ID" value="NZ_BAABCN010000012.1"/>
</dbReference>
<organism evidence="2 3">
    <name type="scientific">Leifsonia kafniensis</name>
    <dbReference type="NCBI Taxonomy" id="475957"/>
    <lineage>
        <taxon>Bacteria</taxon>
        <taxon>Bacillati</taxon>
        <taxon>Actinomycetota</taxon>
        <taxon>Actinomycetes</taxon>
        <taxon>Micrococcales</taxon>
        <taxon>Microbacteriaceae</taxon>
        <taxon>Leifsonia</taxon>
    </lineage>
</organism>
<feature type="domain" description="(S)-ureidoglycine aminohydrolase cupin" evidence="1">
    <location>
        <begin position="52"/>
        <end position="108"/>
    </location>
</feature>
<reference evidence="3" key="1">
    <citation type="journal article" date="2019" name="Int. J. Syst. Evol. Microbiol.">
        <title>The Global Catalogue of Microorganisms (GCM) 10K type strain sequencing project: providing services to taxonomists for standard genome sequencing and annotation.</title>
        <authorList>
            <consortium name="The Broad Institute Genomics Platform"/>
            <consortium name="The Broad Institute Genome Sequencing Center for Infectious Disease"/>
            <person name="Wu L."/>
            <person name="Ma J."/>
        </authorList>
    </citation>
    <scope>NUCLEOTIDE SEQUENCE [LARGE SCALE GENOMIC DNA]</scope>
    <source>
        <strain evidence="3">JCM 17021</strain>
    </source>
</reference>
<proteinExistence type="predicted"/>
<evidence type="ECO:0000313" key="3">
    <source>
        <dbReference type="Proteomes" id="UP001501803"/>
    </source>
</evidence>
<protein>
    <recommendedName>
        <fullName evidence="1">(S)-ureidoglycine aminohydrolase cupin domain-containing protein</fullName>
    </recommendedName>
</protein>
<name>A0ABP7KZ48_9MICO</name>
<comment type="caution">
    <text evidence="2">The sequence shown here is derived from an EMBL/GenBank/DDBJ whole genome shotgun (WGS) entry which is preliminary data.</text>
</comment>
<dbReference type="InterPro" id="IPR011051">
    <property type="entry name" value="RmlC_Cupin_sf"/>
</dbReference>
<keyword evidence="3" id="KW-1185">Reference proteome</keyword>
<dbReference type="Proteomes" id="UP001501803">
    <property type="component" value="Unassembled WGS sequence"/>
</dbReference>
<dbReference type="Gene3D" id="2.60.120.10">
    <property type="entry name" value="Jelly Rolls"/>
    <property type="match status" value="1"/>
</dbReference>
<dbReference type="Pfam" id="PF05899">
    <property type="entry name" value="Cupin_3"/>
    <property type="match status" value="1"/>
</dbReference>